<dbReference type="Pfam" id="PF10618">
    <property type="entry name" value="Tail_tube"/>
    <property type="match status" value="1"/>
</dbReference>
<dbReference type="EMBL" id="MT141423">
    <property type="protein sequence ID" value="QJA60872.1"/>
    <property type="molecule type" value="Genomic_DNA"/>
</dbReference>
<gene>
    <name evidence="1" type="ORF">MM415B01035_0014</name>
</gene>
<protein>
    <submittedName>
        <fullName evidence="1">Putative tail tube protein</fullName>
    </submittedName>
</protein>
<dbReference type="InterPro" id="IPR019596">
    <property type="entry name" value="Phage_Mu_GpM_tail_tub"/>
</dbReference>
<sequence>MARITGRVEIWVNGQLLLNKAGATAEGVGISGAPNFELTAVFGDTGMHGYTETPIAARCNVTVTDRDDVSLSDLASIFGDGTVVFKSAGGSGKVYTMEGATCLRNFTITAGEGETPMIFEGPSWIEGVQ</sequence>
<proteinExistence type="predicted"/>
<accession>A0A6M3IW79</accession>
<organism evidence="1">
    <name type="scientific">viral metagenome</name>
    <dbReference type="NCBI Taxonomy" id="1070528"/>
    <lineage>
        <taxon>unclassified sequences</taxon>
        <taxon>metagenomes</taxon>
        <taxon>organismal metagenomes</taxon>
    </lineage>
</organism>
<reference evidence="1" key="1">
    <citation type="submission" date="2020-03" db="EMBL/GenBank/DDBJ databases">
        <title>The deep terrestrial virosphere.</title>
        <authorList>
            <person name="Holmfeldt K."/>
            <person name="Nilsson E."/>
            <person name="Simone D."/>
            <person name="Lopez-Fernandez M."/>
            <person name="Wu X."/>
            <person name="de Brujin I."/>
            <person name="Lundin D."/>
            <person name="Andersson A."/>
            <person name="Bertilsson S."/>
            <person name="Dopson M."/>
        </authorList>
    </citation>
    <scope>NUCLEOTIDE SEQUENCE</scope>
    <source>
        <strain evidence="1">MM415B01035</strain>
    </source>
</reference>
<name>A0A6M3IW79_9ZZZZ</name>
<dbReference type="AlphaFoldDB" id="A0A6M3IW79"/>
<evidence type="ECO:0000313" key="1">
    <source>
        <dbReference type="EMBL" id="QJA60872.1"/>
    </source>
</evidence>